<evidence type="ECO:0000256" key="10">
    <source>
        <dbReference type="SAM" id="MobiDB-lite"/>
    </source>
</evidence>
<dbReference type="SMR" id="K7VMJ7"/>
<evidence type="ECO:0000256" key="1">
    <source>
        <dbReference type="ARBA" id="ARBA00004323"/>
    </source>
</evidence>
<evidence type="ECO:0000256" key="9">
    <source>
        <dbReference type="ARBA" id="ARBA00023136"/>
    </source>
</evidence>
<dbReference type="ExpressionAtlas" id="K7VMJ7">
    <property type="expression patterns" value="baseline and differential"/>
</dbReference>
<name>K7VMJ7_MAIZE</name>
<keyword evidence="3" id="KW-0328">Glycosyltransferase</keyword>
<comment type="similarity">
    <text evidence="2">Belongs to the glycosyltransferase 34 family.</text>
</comment>
<dbReference type="FunFam" id="3.90.550.10:FF:000329">
    <property type="entry name" value="Xyloglucan 6-xylosyltransferase 2"/>
    <property type="match status" value="1"/>
</dbReference>
<dbReference type="EMBL" id="CM000785">
    <property type="protein sequence ID" value="AQL07192.1"/>
    <property type="molecule type" value="Genomic_DNA"/>
</dbReference>
<feature type="compositionally biased region" description="Low complexity" evidence="10">
    <location>
        <begin position="100"/>
        <end position="116"/>
    </location>
</feature>
<dbReference type="GO" id="GO:0000139">
    <property type="term" value="C:Golgi membrane"/>
    <property type="evidence" value="ECO:0007669"/>
    <property type="project" value="UniProtKB-SubCell"/>
</dbReference>
<evidence type="ECO:0000256" key="2">
    <source>
        <dbReference type="ARBA" id="ARBA00005664"/>
    </source>
</evidence>
<evidence type="ECO:0000256" key="7">
    <source>
        <dbReference type="ARBA" id="ARBA00022989"/>
    </source>
</evidence>
<dbReference type="HOGENOM" id="CLU_1005996_0_0_1"/>
<dbReference type="PANTHER" id="PTHR31311">
    <property type="entry name" value="XYLOGLUCAN 6-XYLOSYLTRANSFERASE 5-RELATED-RELATED"/>
    <property type="match status" value="1"/>
</dbReference>
<dbReference type="InterPro" id="IPR029044">
    <property type="entry name" value="Nucleotide-diphossugar_trans"/>
</dbReference>
<feature type="region of interest" description="Disordered" evidence="10">
    <location>
        <begin position="62"/>
        <end position="121"/>
    </location>
</feature>
<evidence type="ECO:0000256" key="8">
    <source>
        <dbReference type="ARBA" id="ARBA00023034"/>
    </source>
</evidence>
<feature type="transmembrane region" description="Helical" evidence="11">
    <location>
        <begin position="20"/>
        <end position="39"/>
    </location>
</feature>
<dbReference type="InterPro" id="IPR008630">
    <property type="entry name" value="Glyco_trans_34"/>
</dbReference>
<keyword evidence="5 11" id="KW-0812">Transmembrane</keyword>
<dbReference type="STRING" id="4577.K7VMJ7"/>
<keyword evidence="4 12" id="KW-0808">Transferase</keyword>
<dbReference type="PANTHER" id="PTHR31311:SF7">
    <property type="entry name" value="GLYCOSYLTRANSFERASE 4"/>
    <property type="match status" value="1"/>
</dbReference>
<accession>K7VMJ7</accession>
<proteinExistence type="inferred from homology"/>
<sequence length="277" mass="30914">MTERPVAADRRARQHRLLPIPVFPVFFLFVVAPCALFLFRTSDLALVPSIRIEFDRRDALSIAPRNEPPPAQPVPLPSPPPLSPAPPPPGPGPNGSATTRGSQPSSRRGAPGSSPRRCSDPNGEHLLLRAFKTKADYCRVHGFDIFYSTAVLDAELSGFWSNLPLLWMLMLTHPQTELLWWVDSDVIFTDMLFEPPWDKYAGHNLVLPGSEEKWSLDLLNALARIGPRGPVRELYGRVIAEMLSDQKPYEACDQSALIYQLVTEHGRRGDKTFLESS</sequence>
<gene>
    <name evidence="12" type="ORF">ZEAMMB73_Zm00001d047648</name>
</gene>
<protein>
    <submittedName>
        <fullName evidence="12">Xyloglucan 6-xylosyltransferase 2</fullName>
    </submittedName>
</protein>
<comment type="subcellular location">
    <subcellularLocation>
        <location evidence="1">Golgi apparatus membrane</location>
        <topology evidence="1">Single-pass type II membrane protein</topology>
    </subcellularLocation>
</comment>
<evidence type="ECO:0000256" key="4">
    <source>
        <dbReference type="ARBA" id="ARBA00022679"/>
    </source>
</evidence>
<dbReference type="AlphaFoldDB" id="K7VMJ7"/>
<evidence type="ECO:0000256" key="5">
    <source>
        <dbReference type="ARBA" id="ARBA00022692"/>
    </source>
</evidence>
<evidence type="ECO:0000256" key="11">
    <source>
        <dbReference type="SAM" id="Phobius"/>
    </source>
</evidence>
<evidence type="ECO:0000313" key="12">
    <source>
        <dbReference type="EMBL" id="AQL07192.1"/>
    </source>
</evidence>
<feature type="compositionally biased region" description="Pro residues" evidence="10">
    <location>
        <begin position="66"/>
        <end position="92"/>
    </location>
</feature>
<dbReference type="InParanoid" id="K7VMJ7"/>
<dbReference type="PaxDb" id="4577-GRMZM2G465213_P01"/>
<evidence type="ECO:0000256" key="3">
    <source>
        <dbReference type="ARBA" id="ARBA00022676"/>
    </source>
</evidence>
<keyword evidence="8" id="KW-0333">Golgi apparatus</keyword>
<keyword evidence="9 11" id="KW-0472">Membrane</keyword>
<reference evidence="12" key="1">
    <citation type="submission" date="2015-12" db="EMBL/GenBank/DDBJ databases">
        <title>Update maize B73 reference genome by single molecule sequencing technologies.</title>
        <authorList>
            <consortium name="Maize Genome Sequencing Project"/>
            <person name="Ware D."/>
        </authorList>
    </citation>
    <scope>NUCLEOTIDE SEQUENCE</scope>
    <source>
        <tissue evidence="12">Seedling</tissue>
    </source>
</reference>
<organism evidence="12">
    <name type="scientific">Zea mays</name>
    <name type="common">Maize</name>
    <dbReference type="NCBI Taxonomy" id="4577"/>
    <lineage>
        <taxon>Eukaryota</taxon>
        <taxon>Viridiplantae</taxon>
        <taxon>Streptophyta</taxon>
        <taxon>Embryophyta</taxon>
        <taxon>Tracheophyta</taxon>
        <taxon>Spermatophyta</taxon>
        <taxon>Magnoliopsida</taxon>
        <taxon>Liliopsida</taxon>
        <taxon>Poales</taxon>
        <taxon>Poaceae</taxon>
        <taxon>PACMAD clade</taxon>
        <taxon>Panicoideae</taxon>
        <taxon>Andropogonodae</taxon>
        <taxon>Andropogoneae</taxon>
        <taxon>Tripsacinae</taxon>
        <taxon>Zea</taxon>
    </lineage>
</organism>
<keyword evidence="7 11" id="KW-1133">Transmembrane helix</keyword>
<dbReference type="Gene3D" id="3.90.550.10">
    <property type="entry name" value="Spore Coat Polysaccharide Biosynthesis Protein SpsA, Chain A"/>
    <property type="match status" value="1"/>
</dbReference>
<dbReference type="GO" id="GO:0016757">
    <property type="term" value="F:glycosyltransferase activity"/>
    <property type="evidence" value="ECO:0007669"/>
    <property type="project" value="UniProtKB-KW"/>
</dbReference>
<keyword evidence="6" id="KW-0735">Signal-anchor</keyword>
<dbReference type="Pfam" id="PF05637">
    <property type="entry name" value="Glyco_transf_34"/>
    <property type="match status" value="1"/>
</dbReference>
<dbReference type="eggNOG" id="KOG4748">
    <property type="taxonomic scope" value="Eukaryota"/>
</dbReference>
<evidence type="ECO:0000256" key="6">
    <source>
        <dbReference type="ARBA" id="ARBA00022968"/>
    </source>
</evidence>